<dbReference type="RefSeq" id="WP_386366718.1">
    <property type="nucleotide sequence ID" value="NZ_JBHRXZ010000024.1"/>
</dbReference>
<dbReference type="NCBIfam" id="TIGR03170">
    <property type="entry name" value="flgA_cterm"/>
    <property type="match status" value="1"/>
</dbReference>
<evidence type="ECO:0000256" key="6">
    <source>
        <dbReference type="ARBA" id="ARBA00025643"/>
    </source>
</evidence>
<keyword evidence="9" id="KW-0966">Cell projection</keyword>
<evidence type="ECO:0000256" key="3">
    <source>
        <dbReference type="ARBA" id="ARBA00014754"/>
    </source>
</evidence>
<dbReference type="Pfam" id="PF17656">
    <property type="entry name" value="ChapFlgA_N"/>
    <property type="match status" value="1"/>
</dbReference>
<dbReference type="PANTHER" id="PTHR36307">
    <property type="entry name" value="FLAGELLA BASAL BODY P-RING FORMATION PROTEIN FLGA"/>
    <property type="match status" value="1"/>
</dbReference>
<comment type="caution">
    <text evidence="9">The sequence shown here is derived from an EMBL/GenBank/DDBJ whole genome shotgun (WGS) entry which is preliminary data.</text>
</comment>
<dbReference type="InterPro" id="IPR041231">
    <property type="entry name" value="FlgA_N"/>
</dbReference>
<name>A0ABV7TAJ4_9GAMM</name>
<keyword evidence="9" id="KW-0282">Flagellum</keyword>
<comment type="similarity">
    <text evidence="2 7">Belongs to the FlgA family.</text>
</comment>
<reference evidence="10" key="1">
    <citation type="journal article" date="2019" name="Int. J. Syst. Evol. Microbiol.">
        <title>The Global Catalogue of Microorganisms (GCM) 10K type strain sequencing project: providing services to taxonomists for standard genome sequencing and annotation.</title>
        <authorList>
            <consortium name="The Broad Institute Genomics Platform"/>
            <consortium name="The Broad Institute Genome Sequencing Center for Infectious Disease"/>
            <person name="Wu L."/>
            <person name="Ma J."/>
        </authorList>
    </citation>
    <scope>NUCLEOTIDE SEQUENCE [LARGE SCALE GENOMIC DNA]</scope>
    <source>
        <strain evidence="10">KCTC 42447</strain>
    </source>
</reference>
<proteinExistence type="inferred from homology"/>
<accession>A0ABV7TAJ4</accession>
<dbReference type="InterPro" id="IPR017585">
    <property type="entry name" value="SAF_FlgA"/>
</dbReference>
<dbReference type="Proteomes" id="UP001595630">
    <property type="component" value="Unassembled WGS sequence"/>
</dbReference>
<keyword evidence="5 7" id="KW-0574">Periplasm</keyword>
<dbReference type="CDD" id="cd11614">
    <property type="entry name" value="SAF_CpaB_FlgA_like"/>
    <property type="match status" value="1"/>
</dbReference>
<feature type="signal peptide" evidence="7">
    <location>
        <begin position="1"/>
        <end position="35"/>
    </location>
</feature>
<organism evidence="9 10">
    <name type="scientific">Stutzerimonas tarimensis</name>
    <dbReference type="NCBI Taxonomy" id="1507735"/>
    <lineage>
        <taxon>Bacteria</taxon>
        <taxon>Pseudomonadati</taxon>
        <taxon>Pseudomonadota</taxon>
        <taxon>Gammaproteobacteria</taxon>
        <taxon>Pseudomonadales</taxon>
        <taxon>Pseudomonadaceae</taxon>
        <taxon>Stutzerimonas</taxon>
    </lineage>
</organism>
<sequence length="250" mass="27423">MNITPTVFRRFKKPWLIRAFLPAFWAWGHLLAAQAATLPEQLIDVTQQFLEAAVDEHLQRGGIEGRSLVEVNRLDPRLRLVACDSPLIARLESPAQPIGRVTVRVQCEGSRPWTVFVPGQVRLFREVVVANRPLQRLVVLSAADLSLAERDVGQLSQGYLTQLDQALGNKLTRAVIVDQVLAPSFLQQAEAVRRGDQVMISASTGGISVRMPGEALMDGAPGQQIRVKNLGSGRVVRARVTGPGQVEVNM</sequence>
<keyword evidence="9" id="KW-0969">Cilium</keyword>
<evidence type="ECO:0000259" key="8">
    <source>
        <dbReference type="SMART" id="SM00858"/>
    </source>
</evidence>
<gene>
    <name evidence="9" type="primary">flgA</name>
    <name evidence="9" type="ORF">ACFOMF_16085</name>
</gene>
<evidence type="ECO:0000256" key="4">
    <source>
        <dbReference type="ARBA" id="ARBA00022729"/>
    </source>
</evidence>
<evidence type="ECO:0000313" key="10">
    <source>
        <dbReference type="Proteomes" id="UP001595630"/>
    </source>
</evidence>
<evidence type="ECO:0000313" key="9">
    <source>
        <dbReference type="EMBL" id="MFC3609296.1"/>
    </source>
</evidence>
<dbReference type="PANTHER" id="PTHR36307:SF1">
    <property type="entry name" value="FLAGELLA BASAL BODY P-RING FORMATION PROTEIN FLGA"/>
    <property type="match status" value="1"/>
</dbReference>
<dbReference type="InterPro" id="IPR039246">
    <property type="entry name" value="Flagellar_FlgA"/>
</dbReference>
<dbReference type="EMBL" id="JBHRXZ010000024">
    <property type="protein sequence ID" value="MFC3609296.1"/>
    <property type="molecule type" value="Genomic_DNA"/>
</dbReference>
<protein>
    <recommendedName>
        <fullName evidence="3 7">Flagella basal body P-ring formation protein FlgA</fullName>
    </recommendedName>
</protein>
<comment type="subcellular location">
    <subcellularLocation>
        <location evidence="1 7">Periplasm</location>
    </subcellularLocation>
</comment>
<dbReference type="Pfam" id="PF13144">
    <property type="entry name" value="ChapFlgA"/>
    <property type="match status" value="1"/>
</dbReference>
<dbReference type="Gene3D" id="2.30.30.760">
    <property type="match status" value="1"/>
</dbReference>
<comment type="function">
    <text evidence="6 7">Involved in the assembly process of the P-ring formation. It may associate with FlgF on the rod constituting a structure essential for the P-ring assembly or may act as a modulator protein for the P-ring assembly.</text>
</comment>
<evidence type="ECO:0000256" key="2">
    <source>
        <dbReference type="ARBA" id="ARBA00010474"/>
    </source>
</evidence>
<evidence type="ECO:0000256" key="5">
    <source>
        <dbReference type="ARBA" id="ARBA00022764"/>
    </source>
</evidence>
<keyword evidence="10" id="KW-1185">Reference proteome</keyword>
<keyword evidence="7" id="KW-1005">Bacterial flagellum biogenesis</keyword>
<dbReference type="Gene3D" id="3.90.1210.10">
    <property type="entry name" value="Antifreeze-like/N-acetylneuraminic acid synthase C-terminal domain"/>
    <property type="match status" value="1"/>
</dbReference>
<evidence type="ECO:0000256" key="7">
    <source>
        <dbReference type="RuleBase" id="RU362063"/>
    </source>
</evidence>
<feature type="chain" id="PRO_5044981564" description="Flagella basal body P-ring formation protein FlgA" evidence="7">
    <location>
        <begin position="36"/>
        <end position="250"/>
    </location>
</feature>
<evidence type="ECO:0000256" key="1">
    <source>
        <dbReference type="ARBA" id="ARBA00004418"/>
    </source>
</evidence>
<dbReference type="InterPro" id="IPR013974">
    <property type="entry name" value="SAF"/>
</dbReference>
<dbReference type="SMART" id="SM00858">
    <property type="entry name" value="SAF"/>
    <property type="match status" value="1"/>
</dbReference>
<feature type="domain" description="SAF" evidence="8">
    <location>
        <begin position="125"/>
        <end position="187"/>
    </location>
</feature>
<keyword evidence="4 7" id="KW-0732">Signal</keyword>